<reference evidence="3" key="1">
    <citation type="submission" date="2009-07" db="EMBL/GenBank/DDBJ databases">
        <title>Complete genome sequence of Zobellia galactanivorans Dsij.</title>
        <authorList>
            <consortium name="Genoscope - CEA"/>
        </authorList>
    </citation>
    <scope>NUCLEOTIDE SEQUENCE [LARGE SCALE GENOMIC DNA]</scope>
    <source>
        <strain evidence="3">DSM 12802 / CCUG 47099 / CIP 106680 / NCIMB 13871 / Dsij</strain>
    </source>
</reference>
<dbReference type="Proteomes" id="UP000008898">
    <property type="component" value="Chromosome"/>
</dbReference>
<sequence length="189" mass="21171">MKKTFLFLTLFALAFSAQCQDATVEKSTYGIQTGVLGLWFHNESKLSDLFALRSEVGLDAGFFGGSVFYDDGTGYLLIPTISVEPRWYYNLKKRASKTKNTADNAGNFVSLKTSFLPDWFVISNYENINVINQLTIIPTWGIRRNIGNHLNYEAGIGIGYRYSFAKSAGFSENEGDAAANLHLRIGYRF</sequence>
<keyword evidence="3" id="KW-1185">Reference proteome</keyword>
<organism evidence="2 3">
    <name type="scientific">Zobellia galactanivorans (strain DSM 12802 / CCUG 47099 / CIP 106680 / NCIMB 13871 / Dsij)</name>
    <dbReference type="NCBI Taxonomy" id="63186"/>
    <lineage>
        <taxon>Bacteria</taxon>
        <taxon>Pseudomonadati</taxon>
        <taxon>Bacteroidota</taxon>
        <taxon>Flavobacteriia</taxon>
        <taxon>Flavobacteriales</taxon>
        <taxon>Flavobacteriaceae</taxon>
        <taxon>Zobellia</taxon>
    </lineage>
</organism>
<gene>
    <name evidence="2" type="ordered locus">zobellia_2044</name>
</gene>
<accession>G0L5D2</accession>
<dbReference type="AlphaFoldDB" id="G0L5D2"/>
<feature type="signal peptide" evidence="1">
    <location>
        <begin position="1"/>
        <end position="21"/>
    </location>
</feature>
<dbReference type="RefSeq" id="WP_013993402.1">
    <property type="nucleotide sequence ID" value="NC_015844.1"/>
</dbReference>
<dbReference type="STRING" id="63186.ZOBELLIA_2044"/>
<keyword evidence="1" id="KW-0732">Signal</keyword>
<dbReference type="PATRIC" id="fig|63186.3.peg.2011"/>
<dbReference type="OrthoDB" id="883248at2"/>
<evidence type="ECO:0000313" key="2">
    <source>
        <dbReference type="EMBL" id="CAZ96173.1"/>
    </source>
</evidence>
<dbReference type="HOGENOM" id="CLU_121393_0_0_10"/>
<dbReference type="KEGG" id="zga:ZOBELLIA_2044"/>
<evidence type="ECO:0000313" key="3">
    <source>
        <dbReference type="Proteomes" id="UP000008898"/>
    </source>
</evidence>
<reference evidence="2 3" key="2">
    <citation type="journal article" date="2012" name="Environ. Microbiol.">
        <title>Characterization of the first alginolytic operons in a marine bacterium: from their emergence in marine Flavobacteriia to their independent transfers to marine Proteobacteria and human gut Bacteroides.</title>
        <authorList>
            <person name="Thomas F."/>
            <person name="Barbeyron T."/>
            <person name="Tonon T."/>
            <person name="Genicot S."/>
            <person name="Czjzek M."/>
            <person name="Michel G."/>
        </authorList>
    </citation>
    <scope>NUCLEOTIDE SEQUENCE [LARGE SCALE GENOMIC DNA]</scope>
    <source>
        <strain evidence="3">DSM 12802 / CCUG 47099 / CIP 106680 / NCIMB 13871 / Dsij</strain>
    </source>
</reference>
<evidence type="ECO:0000256" key="1">
    <source>
        <dbReference type="SAM" id="SignalP"/>
    </source>
</evidence>
<feature type="chain" id="PRO_5003402687" evidence="1">
    <location>
        <begin position="22"/>
        <end position="189"/>
    </location>
</feature>
<name>G0L5D2_ZOBGA</name>
<dbReference type="EMBL" id="FP476056">
    <property type="protein sequence ID" value="CAZ96173.1"/>
    <property type="molecule type" value="Genomic_DNA"/>
</dbReference>
<protein>
    <submittedName>
        <fullName evidence="2">Conserved hypothetical periplasmic protein</fullName>
    </submittedName>
</protein>
<proteinExistence type="predicted"/>